<evidence type="ECO:0000313" key="9">
    <source>
        <dbReference type="Proteomes" id="UP000199352"/>
    </source>
</evidence>
<feature type="transmembrane region" description="Helical" evidence="6">
    <location>
        <begin position="49"/>
        <end position="71"/>
    </location>
</feature>
<dbReference type="Proteomes" id="UP000199352">
    <property type="component" value="Unassembled WGS sequence"/>
</dbReference>
<keyword evidence="2" id="KW-1003">Cell membrane</keyword>
<dbReference type="EMBL" id="FOFR01000006">
    <property type="protein sequence ID" value="SEQ87125.1"/>
    <property type="molecule type" value="Genomic_DNA"/>
</dbReference>
<proteinExistence type="predicted"/>
<accession>A0A1H9JKR5</accession>
<dbReference type="STRING" id="402600.SAMN05216188_10624"/>
<gene>
    <name evidence="8" type="ORF">SAMN05216188_10624</name>
</gene>
<reference evidence="9" key="1">
    <citation type="submission" date="2016-10" db="EMBL/GenBank/DDBJ databases">
        <authorList>
            <person name="Varghese N."/>
            <person name="Submissions S."/>
        </authorList>
    </citation>
    <scope>NUCLEOTIDE SEQUENCE [LARGE SCALE GENOMIC DNA]</scope>
    <source>
        <strain evidence="9">CGMCC 4.3525</strain>
    </source>
</reference>
<dbReference type="Pfam" id="PF02656">
    <property type="entry name" value="DUF202"/>
    <property type="match status" value="1"/>
</dbReference>
<evidence type="ECO:0000313" key="8">
    <source>
        <dbReference type="EMBL" id="SEQ87125.1"/>
    </source>
</evidence>
<dbReference type="PANTHER" id="PTHR34187">
    <property type="entry name" value="FGR18P"/>
    <property type="match status" value="1"/>
</dbReference>
<evidence type="ECO:0000259" key="7">
    <source>
        <dbReference type="Pfam" id="PF02656"/>
    </source>
</evidence>
<evidence type="ECO:0000256" key="6">
    <source>
        <dbReference type="SAM" id="Phobius"/>
    </source>
</evidence>
<evidence type="ECO:0000256" key="4">
    <source>
        <dbReference type="ARBA" id="ARBA00022989"/>
    </source>
</evidence>
<feature type="transmembrane region" description="Helical" evidence="6">
    <location>
        <begin position="22"/>
        <end position="43"/>
    </location>
</feature>
<dbReference type="InterPro" id="IPR052053">
    <property type="entry name" value="IM_YidH-like"/>
</dbReference>
<evidence type="ECO:0000256" key="3">
    <source>
        <dbReference type="ARBA" id="ARBA00022692"/>
    </source>
</evidence>
<dbReference type="PANTHER" id="PTHR34187:SF2">
    <property type="entry name" value="DUF202 DOMAIN-CONTAINING PROTEIN"/>
    <property type="match status" value="1"/>
</dbReference>
<name>A0A1H9JKR5_9PSEU</name>
<evidence type="ECO:0000256" key="5">
    <source>
        <dbReference type="ARBA" id="ARBA00023136"/>
    </source>
</evidence>
<dbReference type="GO" id="GO:0005886">
    <property type="term" value="C:plasma membrane"/>
    <property type="evidence" value="ECO:0007669"/>
    <property type="project" value="UniProtKB-SubCell"/>
</dbReference>
<dbReference type="AlphaFoldDB" id="A0A1H9JKR5"/>
<keyword evidence="5 6" id="KW-0472">Membrane</keyword>
<feature type="domain" description="DUF202" evidence="7">
    <location>
        <begin position="13"/>
        <end position="79"/>
    </location>
</feature>
<dbReference type="InterPro" id="IPR003807">
    <property type="entry name" value="DUF202"/>
</dbReference>
<evidence type="ECO:0000256" key="2">
    <source>
        <dbReference type="ARBA" id="ARBA00022475"/>
    </source>
</evidence>
<keyword evidence="4 6" id="KW-1133">Transmembrane helix</keyword>
<keyword evidence="3 6" id="KW-0812">Transmembrane</keyword>
<organism evidence="8 9">
    <name type="scientific">Lentzea xinjiangensis</name>
    <dbReference type="NCBI Taxonomy" id="402600"/>
    <lineage>
        <taxon>Bacteria</taxon>
        <taxon>Bacillati</taxon>
        <taxon>Actinomycetota</taxon>
        <taxon>Actinomycetes</taxon>
        <taxon>Pseudonocardiales</taxon>
        <taxon>Pseudonocardiaceae</taxon>
        <taxon>Lentzea</taxon>
    </lineage>
</organism>
<comment type="subcellular location">
    <subcellularLocation>
        <location evidence="1">Cell membrane</location>
        <topology evidence="1">Multi-pass membrane protein</topology>
    </subcellularLocation>
</comment>
<sequence length="114" mass="11823">MTAEPPDQEPDYRFTLANERTFLAWIRTALGLLAAGVAVRQFVPPFAVAGATTVLALACILLAALIAATSFPRWRRAQQAMRAGAALPLSPMVGVLAAGVLLLALIGAVLVVAG</sequence>
<evidence type="ECO:0000256" key="1">
    <source>
        <dbReference type="ARBA" id="ARBA00004651"/>
    </source>
</evidence>
<keyword evidence="9" id="KW-1185">Reference proteome</keyword>
<feature type="transmembrane region" description="Helical" evidence="6">
    <location>
        <begin position="92"/>
        <end position="113"/>
    </location>
</feature>
<dbReference type="RefSeq" id="WP_089951382.1">
    <property type="nucleotide sequence ID" value="NZ_FOFR01000006.1"/>
</dbReference>
<protein>
    <submittedName>
        <fullName evidence="8">Putative membrane protein</fullName>
    </submittedName>
</protein>